<keyword evidence="1" id="KW-0472">Membrane</keyword>
<evidence type="ECO:0000313" key="2">
    <source>
        <dbReference type="EMBL" id="OBQ42863.1"/>
    </source>
</evidence>
<accession>A0A1B7X0H7</accession>
<name>A0A1B7X0H7_APHFL</name>
<dbReference type="AlphaFoldDB" id="A0A1B7X0H7"/>
<dbReference type="EMBL" id="LJOW01000081">
    <property type="protein sequence ID" value="OBQ42863.1"/>
    <property type="molecule type" value="Genomic_DNA"/>
</dbReference>
<keyword evidence="1" id="KW-0812">Transmembrane</keyword>
<proteinExistence type="predicted"/>
<protein>
    <submittedName>
        <fullName evidence="2">Uncharacterized protein</fullName>
    </submittedName>
</protein>
<evidence type="ECO:0000313" key="3">
    <source>
        <dbReference type="Proteomes" id="UP000092093"/>
    </source>
</evidence>
<dbReference type="Proteomes" id="UP000092093">
    <property type="component" value="Unassembled WGS sequence"/>
</dbReference>
<keyword evidence="1" id="KW-1133">Transmembrane helix</keyword>
<sequence>MRQAFIIIGGLGTGMMCGQFGWDVCWPFAVAFLAIVHVTRYKAPAKPKKFIPTNIGQIRDGNGSRMSPLIVAAYIAGTNNSNNEGGES</sequence>
<reference evidence="2 3" key="1">
    <citation type="submission" date="2015-09" db="EMBL/GenBank/DDBJ databases">
        <title>Aphanizomenon flos-aquae WA102.</title>
        <authorList>
            <person name="Driscoll C."/>
        </authorList>
    </citation>
    <scope>NUCLEOTIDE SEQUENCE [LARGE SCALE GENOMIC DNA]</scope>
    <source>
        <strain evidence="2">WA102</strain>
    </source>
</reference>
<gene>
    <name evidence="2" type="ORF">AN484_15355</name>
</gene>
<feature type="transmembrane region" description="Helical" evidence="1">
    <location>
        <begin position="20"/>
        <end position="39"/>
    </location>
</feature>
<organism evidence="2 3">
    <name type="scientific">Aphanizomenon flos-aquae WA102</name>
    <dbReference type="NCBI Taxonomy" id="1710896"/>
    <lineage>
        <taxon>Bacteria</taxon>
        <taxon>Bacillati</taxon>
        <taxon>Cyanobacteriota</taxon>
        <taxon>Cyanophyceae</taxon>
        <taxon>Nostocales</taxon>
        <taxon>Aphanizomenonaceae</taxon>
        <taxon>Aphanizomenon</taxon>
    </lineage>
</organism>
<evidence type="ECO:0000256" key="1">
    <source>
        <dbReference type="SAM" id="Phobius"/>
    </source>
</evidence>
<comment type="caution">
    <text evidence="2">The sequence shown here is derived from an EMBL/GenBank/DDBJ whole genome shotgun (WGS) entry which is preliminary data.</text>
</comment>